<keyword evidence="3" id="KW-0812">Transmembrane</keyword>
<dbReference type="Pfam" id="PF13624">
    <property type="entry name" value="SurA_N_3"/>
    <property type="match status" value="1"/>
</dbReference>
<dbReference type="SUPFAM" id="SSF54534">
    <property type="entry name" value="FKBP-like"/>
    <property type="match status" value="1"/>
</dbReference>
<evidence type="ECO:0000256" key="4">
    <source>
        <dbReference type="ARBA" id="ARBA00022989"/>
    </source>
</evidence>
<dbReference type="AlphaFoldDB" id="A0A533IET6"/>
<keyword evidence="4" id="KW-1133">Transmembrane helix</keyword>
<comment type="caution">
    <text evidence="10">The sequence shown here is derived from an EMBL/GenBank/DDBJ whole genome shotgun (WGS) entry which is preliminary data.</text>
</comment>
<evidence type="ECO:0000256" key="1">
    <source>
        <dbReference type="ARBA" id="ARBA00004401"/>
    </source>
</evidence>
<evidence type="ECO:0000313" key="11">
    <source>
        <dbReference type="Proteomes" id="UP000315344"/>
    </source>
</evidence>
<accession>A0A533IET6</accession>
<comment type="subcellular location">
    <subcellularLocation>
        <location evidence="1">Cell membrane</location>
        <topology evidence="1">Single-pass type II membrane protein</topology>
    </subcellularLocation>
</comment>
<dbReference type="InterPro" id="IPR052029">
    <property type="entry name" value="PpiD_chaperone"/>
</dbReference>
<evidence type="ECO:0000313" key="10">
    <source>
        <dbReference type="EMBL" id="TKW68322.1"/>
    </source>
</evidence>
<organism evidence="10 11">
    <name type="scientific">Paracoccus denitrificans</name>
    <dbReference type="NCBI Taxonomy" id="266"/>
    <lineage>
        <taxon>Bacteria</taxon>
        <taxon>Pseudomonadati</taxon>
        <taxon>Pseudomonadota</taxon>
        <taxon>Alphaproteobacteria</taxon>
        <taxon>Rhodobacterales</taxon>
        <taxon>Paracoccaceae</taxon>
        <taxon>Paracoccus</taxon>
    </lineage>
</organism>
<dbReference type="SUPFAM" id="SSF109998">
    <property type="entry name" value="Triger factor/SurA peptide-binding domain-like"/>
    <property type="match status" value="1"/>
</dbReference>
<evidence type="ECO:0000256" key="6">
    <source>
        <dbReference type="ARBA" id="ARBA00023186"/>
    </source>
</evidence>
<dbReference type="PANTHER" id="PTHR47529">
    <property type="entry name" value="PEPTIDYL-PROLYL CIS-TRANS ISOMERASE D"/>
    <property type="match status" value="1"/>
</dbReference>
<evidence type="ECO:0000256" key="3">
    <source>
        <dbReference type="ARBA" id="ARBA00022692"/>
    </source>
</evidence>
<dbReference type="Pfam" id="PF13145">
    <property type="entry name" value="Rotamase_2"/>
    <property type="match status" value="1"/>
</dbReference>
<dbReference type="InterPro" id="IPR000297">
    <property type="entry name" value="PPIase_PpiC"/>
</dbReference>
<dbReference type="InterPro" id="IPR027304">
    <property type="entry name" value="Trigger_fact/SurA_dom_sf"/>
</dbReference>
<evidence type="ECO:0000256" key="5">
    <source>
        <dbReference type="ARBA" id="ARBA00023136"/>
    </source>
</evidence>
<dbReference type="Proteomes" id="UP000315344">
    <property type="component" value="Unassembled WGS sequence"/>
</dbReference>
<protein>
    <submittedName>
        <fullName evidence="10">Peptidylprolyl isomerase</fullName>
    </submittedName>
</protein>
<feature type="compositionally biased region" description="Low complexity" evidence="8">
    <location>
        <begin position="503"/>
        <end position="532"/>
    </location>
</feature>
<keyword evidence="5" id="KW-0472">Membrane</keyword>
<keyword evidence="6" id="KW-0143">Chaperone</keyword>
<proteinExistence type="inferred from homology"/>
<keyword evidence="2" id="KW-1003">Cell membrane</keyword>
<name>A0A533IET6_PARDE</name>
<dbReference type="EMBL" id="VAFL01000002">
    <property type="protein sequence ID" value="TKW68322.1"/>
    <property type="molecule type" value="Genomic_DNA"/>
</dbReference>
<comment type="similarity">
    <text evidence="7">Belongs to the PpiD chaperone family.</text>
</comment>
<dbReference type="Gene3D" id="1.10.4030.10">
    <property type="entry name" value="Porin chaperone SurA, peptide-binding domain"/>
    <property type="match status" value="1"/>
</dbReference>
<gene>
    <name evidence="10" type="ORF">DI616_02400</name>
</gene>
<dbReference type="PANTHER" id="PTHR47529:SF1">
    <property type="entry name" value="PERIPLASMIC CHAPERONE PPID"/>
    <property type="match status" value="1"/>
</dbReference>
<dbReference type="GO" id="GO:0003755">
    <property type="term" value="F:peptidyl-prolyl cis-trans isomerase activity"/>
    <property type="evidence" value="ECO:0007669"/>
    <property type="project" value="InterPro"/>
</dbReference>
<dbReference type="GO" id="GO:0005886">
    <property type="term" value="C:plasma membrane"/>
    <property type="evidence" value="ECO:0007669"/>
    <property type="project" value="UniProtKB-SubCell"/>
</dbReference>
<evidence type="ECO:0000256" key="2">
    <source>
        <dbReference type="ARBA" id="ARBA00022475"/>
    </source>
</evidence>
<keyword evidence="10" id="KW-0413">Isomerase</keyword>
<sequence length="641" mass="68361">MRTKGKSTIVWILMGMLLLGLGGFGVTSFSGGSTELGAVGETKIDAQSYQLALRRQFGLIAEQSGQQMSVEQAREMGLTQAVQAQLFARAAMEEEARKIGVSVGDANVAQAITSDASFQGPGGFNRAAYSETLRRQGLTEERYESDVRSRLAAMIVQAGVVSGVAAPDEQVDLGAGWVLERRDISWQELTAADLAAPVAEPDDATLEAWHQANGDQFTAPEVRKITYVWLTPEMLAETVELDEAALREIYDSKADEYIQPERRLVGRLVFESAEAAAAAKARLDAGDASFEDLAVERGLTLADTEIGEVTQTELGAAGETVFAASDNGVVGPVDSELGPALFAVNAILDPINVSFEEALPDLRAEAAADRARRLIADRAPAIEDLLAGGADLEQVAEETEMELGQVDWSEESEPEPGEIGGYAAFGNVVAEVSESDYPELFELDDGGIAALRLDEIVPPTPIPFADIREYVADDWAAAETRRQLVALAEEMKLKAVSETMPQVATSDAPTPSAPVSDSAAAEEPAADAPSVAQPQWRTETGLLRDGWLEDAPPRLITQAFALEEGETEVIDDGQRVALVRVDRIDPALLDDDVAGEVKTSISQRLDAALAADMFDYYSRAVQANSGVSLDPAAVAAAESQM</sequence>
<feature type="region of interest" description="Disordered" evidence="8">
    <location>
        <begin position="499"/>
        <end position="536"/>
    </location>
</feature>
<evidence type="ECO:0000256" key="8">
    <source>
        <dbReference type="SAM" id="MobiDB-lite"/>
    </source>
</evidence>
<reference evidence="10 11" key="1">
    <citation type="journal article" date="2017" name="Nat. Commun.">
        <title>In situ click chemistry generation of cyclooxygenase-2 inhibitors.</title>
        <authorList>
            <person name="Bhardwaj A."/>
            <person name="Kaur J."/>
            <person name="Wuest M."/>
            <person name="Wuest F."/>
        </authorList>
    </citation>
    <scope>NUCLEOTIDE SEQUENCE [LARGE SCALE GENOMIC DNA]</scope>
    <source>
        <strain evidence="10">S2_012_000_R3_94</strain>
    </source>
</reference>
<evidence type="ECO:0000256" key="7">
    <source>
        <dbReference type="ARBA" id="ARBA00038408"/>
    </source>
</evidence>
<feature type="domain" description="PpiC" evidence="9">
    <location>
        <begin position="242"/>
        <end position="358"/>
    </location>
</feature>
<evidence type="ECO:0000259" key="9">
    <source>
        <dbReference type="Pfam" id="PF13145"/>
    </source>
</evidence>